<gene>
    <name evidence="2" type="ORF">S06H3_34143</name>
</gene>
<feature type="non-terminal residue" evidence="2">
    <location>
        <position position="1"/>
    </location>
</feature>
<evidence type="ECO:0000256" key="1">
    <source>
        <dbReference type="SAM" id="MobiDB-lite"/>
    </source>
</evidence>
<proteinExistence type="predicted"/>
<evidence type="ECO:0000313" key="2">
    <source>
        <dbReference type="EMBL" id="GAI27597.1"/>
    </source>
</evidence>
<comment type="caution">
    <text evidence="2">The sequence shown here is derived from an EMBL/GenBank/DDBJ whole genome shotgun (WGS) entry which is preliminary data.</text>
</comment>
<feature type="region of interest" description="Disordered" evidence="1">
    <location>
        <begin position="1"/>
        <end position="35"/>
    </location>
</feature>
<organism evidence="2">
    <name type="scientific">marine sediment metagenome</name>
    <dbReference type="NCBI Taxonomy" id="412755"/>
    <lineage>
        <taxon>unclassified sequences</taxon>
        <taxon>metagenomes</taxon>
        <taxon>ecological metagenomes</taxon>
    </lineage>
</organism>
<dbReference type="EMBL" id="BARV01020461">
    <property type="protein sequence ID" value="GAI27597.1"/>
    <property type="molecule type" value="Genomic_DNA"/>
</dbReference>
<accession>X1M7K6</accession>
<reference evidence="2" key="1">
    <citation type="journal article" date="2014" name="Front. Microbiol.">
        <title>High frequency of phylogenetically diverse reductive dehalogenase-homologous genes in deep subseafloor sedimentary metagenomes.</title>
        <authorList>
            <person name="Kawai M."/>
            <person name="Futagami T."/>
            <person name="Toyoda A."/>
            <person name="Takaki Y."/>
            <person name="Nishi S."/>
            <person name="Hori S."/>
            <person name="Arai W."/>
            <person name="Tsubouchi T."/>
            <person name="Morono Y."/>
            <person name="Uchiyama I."/>
            <person name="Ito T."/>
            <person name="Fujiyama A."/>
            <person name="Inagaki F."/>
            <person name="Takami H."/>
        </authorList>
    </citation>
    <scope>NUCLEOTIDE SEQUENCE</scope>
    <source>
        <strain evidence="2">Expedition CK06-06</strain>
    </source>
</reference>
<protein>
    <submittedName>
        <fullName evidence="2">Uncharacterized protein</fullName>
    </submittedName>
</protein>
<feature type="compositionally biased region" description="Basic and acidic residues" evidence="1">
    <location>
        <begin position="1"/>
        <end position="15"/>
    </location>
</feature>
<name>X1M7K6_9ZZZZ</name>
<dbReference type="AlphaFoldDB" id="X1M7K6"/>
<sequence>SVYVREAKDQGKSPHDSPVALVGTSAKGTQAEAGA</sequence>